<protein>
    <submittedName>
        <fullName evidence="4">PAP2 superfamily protein</fullName>
    </submittedName>
</protein>
<dbReference type="AlphaFoldDB" id="A0A517ZMV9"/>
<keyword evidence="5" id="KW-1185">Reference proteome</keyword>
<dbReference type="EMBL" id="CP036276">
    <property type="protein sequence ID" value="QDU43775.1"/>
    <property type="molecule type" value="Genomic_DNA"/>
</dbReference>
<gene>
    <name evidence="4" type="ORF">Mal52_22510</name>
</gene>
<feature type="region of interest" description="Disordered" evidence="1">
    <location>
        <begin position="1"/>
        <end position="23"/>
    </location>
</feature>
<dbReference type="SMART" id="SM00014">
    <property type="entry name" value="acidPPc"/>
    <property type="match status" value="1"/>
</dbReference>
<dbReference type="Pfam" id="PF01569">
    <property type="entry name" value="PAP2"/>
    <property type="match status" value="1"/>
</dbReference>
<dbReference type="Gene3D" id="1.20.144.10">
    <property type="entry name" value="Phosphatidic acid phosphatase type 2/haloperoxidase"/>
    <property type="match status" value="1"/>
</dbReference>
<dbReference type="Proteomes" id="UP000319383">
    <property type="component" value="Chromosome"/>
</dbReference>
<organism evidence="4 5">
    <name type="scientific">Symmachiella dynata</name>
    <dbReference type="NCBI Taxonomy" id="2527995"/>
    <lineage>
        <taxon>Bacteria</taxon>
        <taxon>Pseudomonadati</taxon>
        <taxon>Planctomycetota</taxon>
        <taxon>Planctomycetia</taxon>
        <taxon>Planctomycetales</taxon>
        <taxon>Planctomycetaceae</taxon>
        <taxon>Symmachiella</taxon>
    </lineage>
</organism>
<feature type="domain" description="Phosphatidic acid phosphatase type 2/haloperoxidase" evidence="3">
    <location>
        <begin position="111"/>
        <end position="227"/>
    </location>
</feature>
<proteinExistence type="predicted"/>
<keyword evidence="2" id="KW-1133">Transmembrane helix</keyword>
<evidence type="ECO:0000256" key="2">
    <source>
        <dbReference type="SAM" id="Phobius"/>
    </source>
</evidence>
<dbReference type="InterPro" id="IPR036938">
    <property type="entry name" value="PAP2/HPO_sf"/>
</dbReference>
<dbReference type="KEGG" id="sdyn:Mal52_22510"/>
<feature type="transmembrane region" description="Helical" evidence="2">
    <location>
        <begin position="37"/>
        <end position="57"/>
    </location>
</feature>
<evidence type="ECO:0000256" key="1">
    <source>
        <dbReference type="SAM" id="MobiDB-lite"/>
    </source>
</evidence>
<dbReference type="InterPro" id="IPR000326">
    <property type="entry name" value="PAP2/HPO"/>
</dbReference>
<evidence type="ECO:0000259" key="3">
    <source>
        <dbReference type="SMART" id="SM00014"/>
    </source>
</evidence>
<name>A0A517ZMV9_9PLAN</name>
<accession>A0A517ZMV9</accession>
<reference evidence="4 5" key="1">
    <citation type="submission" date="2019-02" db="EMBL/GenBank/DDBJ databases">
        <title>Deep-cultivation of Planctomycetes and their phenomic and genomic characterization uncovers novel biology.</title>
        <authorList>
            <person name="Wiegand S."/>
            <person name="Jogler M."/>
            <person name="Boedeker C."/>
            <person name="Pinto D."/>
            <person name="Vollmers J."/>
            <person name="Rivas-Marin E."/>
            <person name="Kohn T."/>
            <person name="Peeters S.H."/>
            <person name="Heuer A."/>
            <person name="Rast P."/>
            <person name="Oberbeckmann S."/>
            <person name="Bunk B."/>
            <person name="Jeske O."/>
            <person name="Meyerdierks A."/>
            <person name="Storesund J.E."/>
            <person name="Kallscheuer N."/>
            <person name="Luecker S."/>
            <person name="Lage O.M."/>
            <person name="Pohl T."/>
            <person name="Merkel B.J."/>
            <person name="Hornburger P."/>
            <person name="Mueller R.-W."/>
            <person name="Bruemmer F."/>
            <person name="Labrenz M."/>
            <person name="Spormann A.M."/>
            <person name="Op den Camp H."/>
            <person name="Overmann J."/>
            <person name="Amann R."/>
            <person name="Jetten M.S.M."/>
            <person name="Mascher T."/>
            <person name="Medema M.H."/>
            <person name="Devos D.P."/>
            <person name="Kaster A.-K."/>
            <person name="Ovreas L."/>
            <person name="Rohde M."/>
            <person name="Galperin M.Y."/>
            <person name="Jogler C."/>
        </authorList>
    </citation>
    <scope>NUCLEOTIDE SEQUENCE [LARGE SCALE GENOMIC DNA]</scope>
    <source>
        <strain evidence="4 5">Mal52</strain>
    </source>
</reference>
<evidence type="ECO:0000313" key="5">
    <source>
        <dbReference type="Proteomes" id="UP000319383"/>
    </source>
</evidence>
<keyword evidence="2" id="KW-0472">Membrane</keyword>
<sequence>MSMPVESDIVRPVPGASASPVSLSKEQGGTPLCSAQFLRWFLVPATLLMAGAAAFYVDMPLAKFCYAREYPGFIRHILDNAEPFGDAYGLLLIVCGLFLLNPAGRFAVPWLIASGLCSGLAADVVKLLVSRTRPQSFNLNITNVAATFNGWLPEMGAKSEFQSFPSAHTAVGVGFAIALCQFYPRGRVLFIAMAVMCGMHRVQSCAHFLSDAFIGAAVGWLISHLILHSKWCPAGPAPLGLSTTEHATT</sequence>
<evidence type="ECO:0000313" key="4">
    <source>
        <dbReference type="EMBL" id="QDU43775.1"/>
    </source>
</evidence>
<dbReference type="SUPFAM" id="SSF48317">
    <property type="entry name" value="Acid phosphatase/Vanadium-dependent haloperoxidase"/>
    <property type="match status" value="1"/>
</dbReference>
<keyword evidence="2" id="KW-0812">Transmembrane</keyword>